<dbReference type="EMBL" id="HBUF01385805">
    <property type="protein sequence ID" value="CAG6732130.1"/>
    <property type="molecule type" value="Transcribed_RNA"/>
</dbReference>
<reference evidence="2" key="1">
    <citation type="submission" date="2021-05" db="EMBL/GenBank/DDBJ databases">
        <authorList>
            <person name="Alioto T."/>
            <person name="Alioto T."/>
            <person name="Gomez Garrido J."/>
        </authorList>
    </citation>
    <scope>NUCLEOTIDE SEQUENCE</scope>
</reference>
<dbReference type="EMBL" id="HBUF01385806">
    <property type="protein sequence ID" value="CAG6732131.1"/>
    <property type="molecule type" value="Transcribed_RNA"/>
</dbReference>
<feature type="region of interest" description="Disordered" evidence="1">
    <location>
        <begin position="20"/>
        <end position="43"/>
    </location>
</feature>
<feature type="compositionally biased region" description="Polar residues" evidence="1">
    <location>
        <begin position="20"/>
        <end position="32"/>
    </location>
</feature>
<proteinExistence type="predicted"/>
<evidence type="ECO:0000256" key="1">
    <source>
        <dbReference type="SAM" id="MobiDB-lite"/>
    </source>
</evidence>
<accession>A0A8D9DWS1</accession>
<sequence length="117" mass="13145">MESHNSSNYMIWTNSNSEYTNNGVPDSSSQLSGGPADGSLPSSSMVVKCEKSLNFATGATSEEDEYGFHDRRKMSRDPMSHRINFLSTFYPYELFNSYLLKVGVDLYTHYSASTKIM</sequence>
<protein>
    <submittedName>
        <fullName evidence="2">Uncharacterized protein</fullName>
    </submittedName>
</protein>
<name>A0A8D9DWS1_9HEMI</name>
<dbReference type="AlphaFoldDB" id="A0A8D9DWS1"/>
<evidence type="ECO:0000313" key="2">
    <source>
        <dbReference type="EMBL" id="CAG6732132.1"/>
    </source>
</evidence>
<dbReference type="EMBL" id="HBUF01385807">
    <property type="protein sequence ID" value="CAG6732132.1"/>
    <property type="molecule type" value="Transcribed_RNA"/>
</dbReference>
<organism evidence="2">
    <name type="scientific">Cacopsylla melanoneura</name>
    <dbReference type="NCBI Taxonomy" id="428564"/>
    <lineage>
        <taxon>Eukaryota</taxon>
        <taxon>Metazoa</taxon>
        <taxon>Ecdysozoa</taxon>
        <taxon>Arthropoda</taxon>
        <taxon>Hexapoda</taxon>
        <taxon>Insecta</taxon>
        <taxon>Pterygota</taxon>
        <taxon>Neoptera</taxon>
        <taxon>Paraneoptera</taxon>
        <taxon>Hemiptera</taxon>
        <taxon>Sternorrhyncha</taxon>
        <taxon>Psylloidea</taxon>
        <taxon>Psyllidae</taxon>
        <taxon>Psyllinae</taxon>
        <taxon>Cacopsylla</taxon>
    </lineage>
</organism>